<dbReference type="Proteomes" id="UP000219338">
    <property type="component" value="Unassembled WGS sequence"/>
</dbReference>
<proteinExistence type="predicted"/>
<evidence type="ECO:0000313" key="2">
    <source>
        <dbReference type="Proteomes" id="UP000219338"/>
    </source>
</evidence>
<sequence length="170" mass="17906">MTSHPFFGQRLLLQDLTGGGAGALKVHTVGIDTSGGVAACSLSLREIPRFSTAFTKICAHFQAVPIRVAVYDTASVRGNVATSISFTATGTALANRATTTRAMNVNVDPQISLENLNDTDRGPVTGIGIGIVRLFAKECYQINTVCRIAARTMLPTSTPSSPKTTLTSTF</sequence>
<dbReference type="AlphaFoldDB" id="A0A284RXA3"/>
<gene>
    <name evidence="1" type="ORF">ARMOST_16791</name>
</gene>
<organism evidence="1 2">
    <name type="scientific">Armillaria ostoyae</name>
    <name type="common">Armillaria root rot fungus</name>
    <dbReference type="NCBI Taxonomy" id="47428"/>
    <lineage>
        <taxon>Eukaryota</taxon>
        <taxon>Fungi</taxon>
        <taxon>Dikarya</taxon>
        <taxon>Basidiomycota</taxon>
        <taxon>Agaricomycotina</taxon>
        <taxon>Agaricomycetes</taxon>
        <taxon>Agaricomycetidae</taxon>
        <taxon>Agaricales</taxon>
        <taxon>Marasmiineae</taxon>
        <taxon>Physalacriaceae</taxon>
        <taxon>Armillaria</taxon>
    </lineage>
</organism>
<reference evidence="2" key="1">
    <citation type="journal article" date="2017" name="Nat. Ecol. Evol.">
        <title>Genome expansion and lineage-specific genetic innovations in the forest pathogenic fungi Armillaria.</title>
        <authorList>
            <person name="Sipos G."/>
            <person name="Prasanna A.N."/>
            <person name="Walter M.C."/>
            <person name="O'Connor E."/>
            <person name="Balint B."/>
            <person name="Krizsan K."/>
            <person name="Kiss B."/>
            <person name="Hess J."/>
            <person name="Varga T."/>
            <person name="Slot J."/>
            <person name="Riley R."/>
            <person name="Boka B."/>
            <person name="Rigling D."/>
            <person name="Barry K."/>
            <person name="Lee J."/>
            <person name="Mihaltcheva S."/>
            <person name="LaButti K."/>
            <person name="Lipzen A."/>
            <person name="Waldron R."/>
            <person name="Moloney N.M."/>
            <person name="Sperisen C."/>
            <person name="Kredics L."/>
            <person name="Vagvoelgyi C."/>
            <person name="Patrignani A."/>
            <person name="Fitzpatrick D."/>
            <person name="Nagy I."/>
            <person name="Doyle S."/>
            <person name="Anderson J.B."/>
            <person name="Grigoriev I.V."/>
            <person name="Gueldener U."/>
            <person name="Muensterkoetter M."/>
            <person name="Nagy L.G."/>
        </authorList>
    </citation>
    <scope>NUCLEOTIDE SEQUENCE [LARGE SCALE GENOMIC DNA]</scope>
    <source>
        <strain evidence="2">C18/9</strain>
    </source>
</reference>
<protein>
    <submittedName>
        <fullName evidence="1">Uncharacterized protein</fullName>
    </submittedName>
</protein>
<name>A0A284RXA3_ARMOS</name>
<evidence type="ECO:0000313" key="1">
    <source>
        <dbReference type="EMBL" id="SJL13349.1"/>
    </source>
</evidence>
<accession>A0A284RXA3</accession>
<dbReference type="EMBL" id="FUEG01000019">
    <property type="protein sequence ID" value="SJL13349.1"/>
    <property type="molecule type" value="Genomic_DNA"/>
</dbReference>
<keyword evidence="2" id="KW-1185">Reference proteome</keyword>